<dbReference type="AlphaFoldDB" id="A0A4R2GED3"/>
<evidence type="ECO:0000313" key="3">
    <source>
        <dbReference type="Proteomes" id="UP000295221"/>
    </source>
</evidence>
<keyword evidence="3" id="KW-1185">Reference proteome</keyword>
<feature type="region of interest" description="Disordered" evidence="1">
    <location>
        <begin position="1"/>
        <end position="21"/>
    </location>
</feature>
<accession>A0A4R2GED3</accession>
<evidence type="ECO:0000256" key="1">
    <source>
        <dbReference type="SAM" id="MobiDB-lite"/>
    </source>
</evidence>
<proteinExistence type="predicted"/>
<dbReference type="EMBL" id="SLWK01000013">
    <property type="protein sequence ID" value="TCO06102.1"/>
    <property type="molecule type" value="Genomic_DNA"/>
</dbReference>
<sequence length="42" mass="5003">MKRAMRKLFSHRRSTEPSRSKNDWIGEFSRVLGILKIQIIDT</sequence>
<feature type="compositionally biased region" description="Basic residues" evidence="1">
    <location>
        <begin position="1"/>
        <end position="12"/>
    </location>
</feature>
<organism evidence="2 3">
    <name type="scientific">Natronoflexus pectinivorans</name>
    <dbReference type="NCBI Taxonomy" id="682526"/>
    <lineage>
        <taxon>Bacteria</taxon>
        <taxon>Pseudomonadati</taxon>
        <taxon>Bacteroidota</taxon>
        <taxon>Bacteroidia</taxon>
        <taxon>Marinilabiliales</taxon>
        <taxon>Marinilabiliaceae</taxon>
        <taxon>Natronoflexus</taxon>
    </lineage>
</organism>
<dbReference type="Proteomes" id="UP000295221">
    <property type="component" value="Unassembled WGS sequence"/>
</dbReference>
<evidence type="ECO:0000313" key="2">
    <source>
        <dbReference type="EMBL" id="TCO06102.1"/>
    </source>
</evidence>
<reference evidence="2 3" key="1">
    <citation type="submission" date="2019-03" db="EMBL/GenBank/DDBJ databases">
        <title>Genomic Encyclopedia of Type Strains, Phase IV (KMG-IV): sequencing the most valuable type-strain genomes for metagenomic binning, comparative biology and taxonomic classification.</title>
        <authorList>
            <person name="Goeker M."/>
        </authorList>
    </citation>
    <scope>NUCLEOTIDE SEQUENCE [LARGE SCALE GENOMIC DNA]</scope>
    <source>
        <strain evidence="2 3">DSM 24179</strain>
    </source>
</reference>
<protein>
    <submittedName>
        <fullName evidence="2">Uncharacterized protein</fullName>
    </submittedName>
</protein>
<gene>
    <name evidence="2" type="ORF">EV194_11317</name>
</gene>
<comment type="caution">
    <text evidence="2">The sequence shown here is derived from an EMBL/GenBank/DDBJ whole genome shotgun (WGS) entry which is preliminary data.</text>
</comment>
<name>A0A4R2GED3_9BACT</name>